<evidence type="ECO:0000313" key="7">
    <source>
        <dbReference type="EMBL" id="RYV53036.1"/>
    </source>
</evidence>
<feature type="transmembrane region" description="Helical" evidence="6">
    <location>
        <begin position="527"/>
        <end position="545"/>
    </location>
</feature>
<evidence type="ECO:0000256" key="3">
    <source>
        <dbReference type="ARBA" id="ARBA00022989"/>
    </source>
</evidence>
<feature type="transmembrane region" description="Helical" evidence="6">
    <location>
        <begin position="30"/>
        <end position="53"/>
    </location>
</feature>
<keyword evidence="8" id="KW-1185">Reference proteome</keyword>
<sequence>MPRPRPSSTRHGGPDVVGRARSVTRREERLGGLAVLGLLAVPLLVGVLLAWGLSAPVKHLDRVTAAVVNNDTPVTINGQTVPVGRELAAGLVGGEAGAGAPGDPGSDATAGPTSTGPNVTWVLTNDADAAAGLAAGTYAAVVTIPSSFSASATSISGPAASAVKATVEVTTTPATAFLDPALTQLAVQAAVATLNSNLTERYLSNVYQGFNQLSSSIAQAADGAAQLASGASSLAEGADQLAVGADELSAGLDSLQNGASSLAAGLTQLDASVQGRLPEQAAQLATGAAQVASALDARAAALSSVTQELAEVVAAVCEQPGPLCDRATISLARLQTAYADVAALASGADAVAAGNGRLAARMPGLVDGLDSASSGAAELADGAASLASGGAAVAEGADGVASGAESVDQGAASLSSGLGQAVAQIPTYSSTDITTLSSVVAQPVDAAVGLPATGTQSVPLFAVIALWVGGIVIALAHRALPSSRLLTAESSPSLAWRSAWPVAAIGAGQGVLVAVALVGFLDAGSRSLGSLVTACVAIGVVFALVNEGLAALLGGTGRMLAVVVAVIALVVGTASTAPAAFESAAGLLPTGPARDLLLAVIGVGSAGPALIALTLWGVVGAVLVLLDVARRRTGVALVA</sequence>
<feature type="transmembrane region" description="Helical" evidence="6">
    <location>
        <begin position="498"/>
        <end position="521"/>
    </location>
</feature>
<keyword evidence="3 6" id="KW-1133">Transmembrane helix</keyword>
<dbReference type="GO" id="GO:0016020">
    <property type="term" value="C:membrane"/>
    <property type="evidence" value="ECO:0007669"/>
    <property type="project" value="UniProtKB-SubCell"/>
</dbReference>
<dbReference type="EMBL" id="SDWW01000001">
    <property type="protein sequence ID" value="RYV53036.1"/>
    <property type="molecule type" value="Genomic_DNA"/>
</dbReference>
<dbReference type="InterPro" id="IPR023908">
    <property type="entry name" value="xxxLxxG_rpt"/>
</dbReference>
<comment type="subcellular location">
    <subcellularLocation>
        <location evidence="1">Membrane</location>
        <topology evidence="1">Multi-pass membrane protein</topology>
    </subcellularLocation>
</comment>
<reference evidence="7 8" key="1">
    <citation type="submission" date="2019-01" db="EMBL/GenBank/DDBJ databases">
        <title>Novel species of Cellulomonas.</title>
        <authorList>
            <person name="Liu Q."/>
            <person name="Xin Y.-H."/>
        </authorList>
    </citation>
    <scope>NUCLEOTIDE SEQUENCE [LARGE SCALE GENOMIC DNA]</scope>
    <source>
        <strain evidence="7 8">HLT2-17</strain>
    </source>
</reference>
<dbReference type="InterPro" id="IPR051328">
    <property type="entry name" value="T7SS_ABC-Transporter"/>
</dbReference>
<evidence type="ECO:0000256" key="6">
    <source>
        <dbReference type="SAM" id="Phobius"/>
    </source>
</evidence>
<keyword evidence="4 6" id="KW-0472">Membrane</keyword>
<dbReference type="PANTHER" id="PTHR43077">
    <property type="entry name" value="TRANSPORT PERMEASE YVFS-RELATED"/>
    <property type="match status" value="1"/>
</dbReference>
<feature type="transmembrane region" description="Helical" evidence="6">
    <location>
        <begin position="458"/>
        <end position="477"/>
    </location>
</feature>
<dbReference type="Proteomes" id="UP000293764">
    <property type="component" value="Unassembled WGS sequence"/>
</dbReference>
<name>A0A4Q5N4A8_9MICO</name>
<gene>
    <name evidence="7" type="ORF">EUA98_00715</name>
</gene>
<keyword evidence="2 6" id="KW-0812">Transmembrane</keyword>
<comment type="caution">
    <text evidence="7">The sequence shown here is derived from an EMBL/GenBank/DDBJ whole genome shotgun (WGS) entry which is preliminary data.</text>
</comment>
<organism evidence="7 8">
    <name type="scientific">Pengzhenrongella frigida</name>
    <dbReference type="NCBI Taxonomy" id="1259133"/>
    <lineage>
        <taxon>Bacteria</taxon>
        <taxon>Bacillati</taxon>
        <taxon>Actinomycetota</taxon>
        <taxon>Actinomycetes</taxon>
        <taxon>Micrococcales</taxon>
        <taxon>Pengzhenrongella</taxon>
    </lineage>
</organism>
<dbReference type="AlphaFoldDB" id="A0A4Q5N4A8"/>
<dbReference type="NCBIfam" id="TIGR03057">
    <property type="entry name" value="xxxLxxG_by_4"/>
    <property type="match status" value="3"/>
</dbReference>
<proteinExistence type="predicted"/>
<dbReference type="OrthoDB" id="9811483at2"/>
<dbReference type="SUPFAM" id="SSF101967">
    <property type="entry name" value="Adhesin YadA, collagen-binding domain"/>
    <property type="match status" value="1"/>
</dbReference>
<feature type="transmembrane region" description="Helical" evidence="6">
    <location>
        <begin position="557"/>
        <end position="577"/>
    </location>
</feature>
<evidence type="ECO:0000256" key="1">
    <source>
        <dbReference type="ARBA" id="ARBA00004141"/>
    </source>
</evidence>
<dbReference type="PANTHER" id="PTHR43077:SF5">
    <property type="entry name" value="PHAGE INFECTION PROTEIN"/>
    <property type="match status" value="1"/>
</dbReference>
<evidence type="ECO:0000256" key="2">
    <source>
        <dbReference type="ARBA" id="ARBA00022692"/>
    </source>
</evidence>
<dbReference type="Gene3D" id="1.10.287.950">
    <property type="entry name" value="Methyl-accepting chemotaxis protein"/>
    <property type="match status" value="1"/>
</dbReference>
<protein>
    <recommendedName>
        <fullName evidence="9">YhgE/Pip domain-containing protein</fullName>
    </recommendedName>
</protein>
<evidence type="ECO:0000256" key="4">
    <source>
        <dbReference type="ARBA" id="ARBA00023136"/>
    </source>
</evidence>
<feature type="region of interest" description="Disordered" evidence="5">
    <location>
        <begin position="1"/>
        <end position="22"/>
    </location>
</feature>
<feature type="compositionally biased region" description="Polar residues" evidence="5">
    <location>
        <begin position="1"/>
        <end position="10"/>
    </location>
</feature>
<evidence type="ECO:0008006" key="9">
    <source>
        <dbReference type="Google" id="ProtNLM"/>
    </source>
</evidence>
<evidence type="ECO:0000313" key="8">
    <source>
        <dbReference type="Proteomes" id="UP000293764"/>
    </source>
</evidence>
<dbReference type="InterPro" id="IPR011049">
    <property type="entry name" value="Serralysin-like_metalloprot_C"/>
</dbReference>
<feature type="transmembrane region" description="Helical" evidence="6">
    <location>
        <begin position="597"/>
        <end position="626"/>
    </location>
</feature>
<feature type="region of interest" description="Disordered" evidence="5">
    <location>
        <begin position="94"/>
        <end position="115"/>
    </location>
</feature>
<evidence type="ECO:0000256" key="5">
    <source>
        <dbReference type="SAM" id="MobiDB-lite"/>
    </source>
</evidence>
<accession>A0A4Q5N4A8</accession>